<keyword evidence="4" id="KW-1185">Reference proteome</keyword>
<evidence type="ECO:0000313" key="3">
    <source>
        <dbReference type="EMBL" id="QJW38767.1"/>
    </source>
</evidence>
<dbReference type="Pfam" id="PF13400">
    <property type="entry name" value="Tad"/>
    <property type="match status" value="1"/>
</dbReference>
<accession>A0A6M5UJ96</accession>
<dbReference type="AlphaFoldDB" id="A0A6M5UJ96"/>
<evidence type="ECO:0000256" key="1">
    <source>
        <dbReference type="SAM" id="Phobius"/>
    </source>
</evidence>
<evidence type="ECO:0000313" key="4">
    <source>
        <dbReference type="Proteomes" id="UP000451354"/>
    </source>
</evidence>
<dbReference type="InterPro" id="IPR028087">
    <property type="entry name" value="Tad_N"/>
</dbReference>
<dbReference type="EMBL" id="CP052758">
    <property type="protein sequence ID" value="QJW38767.1"/>
    <property type="molecule type" value="Genomic_DNA"/>
</dbReference>
<feature type="domain" description="Putative Flp pilus-assembly TadG-like N-terminal" evidence="2">
    <location>
        <begin position="15"/>
        <end position="62"/>
    </location>
</feature>
<dbReference type="KEGG" id="cprt:FIC82_020500"/>
<proteinExistence type="predicted"/>
<dbReference type="OrthoDB" id="3853888at2"/>
<keyword evidence="1" id="KW-1133">Transmembrane helix</keyword>
<protein>
    <submittedName>
        <fullName evidence="3">Pilus assembly protein</fullName>
    </submittedName>
</protein>
<gene>
    <name evidence="3" type="ORF">FIC82_020500</name>
</gene>
<reference evidence="4" key="1">
    <citation type="journal article" date="2022" name="Int. J. Syst. Evol. Microbiol.">
        <title>Cellulosimicrobium protaetiae sp. nov., isolated from the gut of the larva of Protaetia brevitarsis seulensis.</title>
        <authorList>
            <person name="Le Han H."/>
            <person name="Nguyen T.T.H."/>
            <person name="Li Z."/>
            <person name="Shin N.R."/>
            <person name="Kim S.G."/>
        </authorList>
    </citation>
    <scope>NUCLEOTIDE SEQUENCE [LARGE SCALE GENOMIC DNA]</scope>
    <source>
        <strain evidence="4">BI34</strain>
    </source>
</reference>
<keyword evidence="3" id="KW-0614">Plasmid</keyword>
<keyword evidence="1" id="KW-0472">Membrane</keyword>
<feature type="transmembrane region" description="Helical" evidence="1">
    <location>
        <begin position="20"/>
        <end position="38"/>
    </location>
</feature>
<dbReference type="Proteomes" id="UP000451354">
    <property type="component" value="Plasmid pCPRO01"/>
</dbReference>
<name>A0A6M5UJ96_9MICO</name>
<sequence>MRILARLRRGGSERGSVTVWLVMAAFILVIFFGVAIDLTGQANAQQRVHDVAAQAARAGGQQLNAAQAVRGLGVKADPYAAAQAARTYLAASGVEGTVSVEGGTTVRVRTSDVYSTKIVSIVGIGNMRVTGEAEARVVRAVGGTEQ</sequence>
<evidence type="ECO:0000259" key="2">
    <source>
        <dbReference type="Pfam" id="PF13400"/>
    </source>
</evidence>
<geneLocation type="plasmid" evidence="3 4">
    <name>pCPRO01</name>
</geneLocation>
<organism evidence="3 4">
    <name type="scientific">Cellulosimicrobium protaetiae</name>
    <dbReference type="NCBI Taxonomy" id="2587808"/>
    <lineage>
        <taxon>Bacteria</taxon>
        <taxon>Bacillati</taxon>
        <taxon>Actinomycetota</taxon>
        <taxon>Actinomycetes</taxon>
        <taxon>Micrococcales</taxon>
        <taxon>Promicromonosporaceae</taxon>
        <taxon>Cellulosimicrobium</taxon>
    </lineage>
</organism>
<keyword evidence="1" id="KW-0812">Transmembrane</keyword>